<dbReference type="AlphaFoldDB" id="A0AAV9JSM3"/>
<name>A0AAV9JSM3_9PEZI</name>
<proteinExistence type="predicted"/>
<gene>
    <name evidence="2" type="ORF">LTR36_010763</name>
</gene>
<protein>
    <submittedName>
        <fullName evidence="2">Uncharacterized protein</fullName>
    </submittedName>
</protein>
<dbReference type="Proteomes" id="UP001324427">
    <property type="component" value="Unassembled WGS sequence"/>
</dbReference>
<dbReference type="EMBL" id="JAVFHQ010000009">
    <property type="protein sequence ID" value="KAK4548043.1"/>
    <property type="molecule type" value="Genomic_DNA"/>
</dbReference>
<sequence>MASLKRKASDGQGPIRKSSRKSLPPARLAFQVSQNQPLPLEQHPMLSNGNVDFTPINELLKRHNNSLQFIGQQAGSAQKHNRAVQKAKERIDHILDKAIEDANAQCRILSRASHHLWDLAASEPHWYAHGSLVSLEYEHMADMLREHPIQDGAHFLRYLRSDLPEALGRWSQQNLRSPRLREKLRLLLKMLLELPNGWYMCFQFSVFVKAEVLHRYTPQIWNRELSAITTDLLTQIESILHRKQTHGAREKYYPAFYDCAALKRELWTVWSHACFPTSGSRQRDCVHVKNVDLLETLQEQAQKEVRANVVLATGCDLPAELAELVYEATLQAEDIPLSPNVRYPTEPFAYTPGKLLPGYRCPSMDEYGHSGTRPDY</sequence>
<organism evidence="2 3">
    <name type="scientific">Oleoguttula mirabilis</name>
    <dbReference type="NCBI Taxonomy" id="1507867"/>
    <lineage>
        <taxon>Eukaryota</taxon>
        <taxon>Fungi</taxon>
        <taxon>Dikarya</taxon>
        <taxon>Ascomycota</taxon>
        <taxon>Pezizomycotina</taxon>
        <taxon>Dothideomycetes</taxon>
        <taxon>Dothideomycetidae</taxon>
        <taxon>Mycosphaerellales</taxon>
        <taxon>Teratosphaeriaceae</taxon>
        <taxon>Oleoguttula</taxon>
    </lineage>
</organism>
<reference evidence="2 3" key="1">
    <citation type="submission" date="2021-11" db="EMBL/GenBank/DDBJ databases">
        <title>Black yeast isolated from Biological Soil Crust.</title>
        <authorList>
            <person name="Kurbessoian T."/>
        </authorList>
    </citation>
    <scope>NUCLEOTIDE SEQUENCE [LARGE SCALE GENOMIC DNA]</scope>
    <source>
        <strain evidence="2 3">CCFEE 5522</strain>
    </source>
</reference>
<accession>A0AAV9JSM3</accession>
<comment type="caution">
    <text evidence="2">The sequence shown here is derived from an EMBL/GenBank/DDBJ whole genome shotgun (WGS) entry which is preliminary data.</text>
</comment>
<evidence type="ECO:0000313" key="2">
    <source>
        <dbReference type="EMBL" id="KAK4548043.1"/>
    </source>
</evidence>
<evidence type="ECO:0000313" key="3">
    <source>
        <dbReference type="Proteomes" id="UP001324427"/>
    </source>
</evidence>
<evidence type="ECO:0000256" key="1">
    <source>
        <dbReference type="SAM" id="MobiDB-lite"/>
    </source>
</evidence>
<keyword evidence="3" id="KW-1185">Reference proteome</keyword>
<feature type="region of interest" description="Disordered" evidence="1">
    <location>
        <begin position="1"/>
        <end position="25"/>
    </location>
</feature>